<keyword evidence="3 7" id="KW-1133">Transmembrane helix</keyword>
<evidence type="ECO:0000256" key="3">
    <source>
        <dbReference type="ARBA" id="ARBA00022989"/>
    </source>
</evidence>
<dbReference type="PANTHER" id="PTHR30518:SF2">
    <property type="entry name" value="ENDOLYTIC MUREIN TRANSGLYCOSYLASE"/>
    <property type="match status" value="1"/>
</dbReference>
<dbReference type="NCBIfam" id="TIGR00247">
    <property type="entry name" value="endolytic transglycosylase MltG"/>
    <property type="match status" value="1"/>
</dbReference>
<dbReference type="Gene3D" id="3.30.160.60">
    <property type="entry name" value="Classic Zinc Finger"/>
    <property type="match status" value="1"/>
</dbReference>
<evidence type="ECO:0000256" key="2">
    <source>
        <dbReference type="ARBA" id="ARBA00022692"/>
    </source>
</evidence>
<reference evidence="8" key="1">
    <citation type="submission" date="2020-05" db="EMBL/GenBank/DDBJ databases">
        <authorList>
            <person name="Chiriac C."/>
            <person name="Salcher M."/>
            <person name="Ghai R."/>
            <person name="Kavagutti S V."/>
        </authorList>
    </citation>
    <scope>NUCLEOTIDE SEQUENCE</scope>
</reference>
<proteinExistence type="inferred from homology"/>
<evidence type="ECO:0000256" key="1">
    <source>
        <dbReference type="ARBA" id="ARBA00022475"/>
    </source>
</evidence>
<keyword evidence="4 7" id="KW-0472">Membrane</keyword>
<dbReference type="HAMAP" id="MF_02065">
    <property type="entry name" value="MltG"/>
    <property type="match status" value="1"/>
</dbReference>
<organism evidence="8">
    <name type="scientific">freshwater metagenome</name>
    <dbReference type="NCBI Taxonomy" id="449393"/>
    <lineage>
        <taxon>unclassified sequences</taxon>
        <taxon>metagenomes</taxon>
        <taxon>ecological metagenomes</taxon>
    </lineage>
</organism>
<keyword evidence="6" id="KW-0961">Cell wall biogenesis/degradation</keyword>
<evidence type="ECO:0000256" key="4">
    <source>
        <dbReference type="ARBA" id="ARBA00023136"/>
    </source>
</evidence>
<gene>
    <name evidence="8" type="ORF">UFOPK4179_00133</name>
</gene>
<keyword evidence="1" id="KW-1003">Cell membrane</keyword>
<name>A0A6J6AEZ7_9ZZZZ</name>
<evidence type="ECO:0000256" key="5">
    <source>
        <dbReference type="ARBA" id="ARBA00023239"/>
    </source>
</evidence>
<evidence type="ECO:0000256" key="6">
    <source>
        <dbReference type="ARBA" id="ARBA00023316"/>
    </source>
</evidence>
<evidence type="ECO:0000313" key="8">
    <source>
        <dbReference type="EMBL" id="CAB4367352.1"/>
    </source>
</evidence>
<dbReference type="PANTHER" id="PTHR30518">
    <property type="entry name" value="ENDOLYTIC MUREIN TRANSGLYCOSYLASE"/>
    <property type="match status" value="1"/>
</dbReference>
<dbReference type="Pfam" id="PF02618">
    <property type="entry name" value="YceG"/>
    <property type="match status" value="1"/>
</dbReference>
<feature type="transmembrane region" description="Helical" evidence="7">
    <location>
        <begin position="44"/>
        <end position="63"/>
    </location>
</feature>
<evidence type="ECO:0000256" key="7">
    <source>
        <dbReference type="SAM" id="Phobius"/>
    </source>
</evidence>
<accession>A0A6J6AEZ7</accession>
<dbReference type="GO" id="GO:0016829">
    <property type="term" value="F:lyase activity"/>
    <property type="evidence" value="ECO:0007669"/>
    <property type="project" value="UniProtKB-KW"/>
</dbReference>
<sequence length="391" mass="42197">MTGDPLLPNDWHDDPWDHVSSVSGDSLDSLPREFGQLRGLTRTVAIVVAASLLLLGSIGFWAVRVLNPSGNPEVAVNFTVNDGDTIAKIASRLEDAGIISNATIFRWYVSTKGSIALTPGYYSLKPRDNAGDIVQALSTPPAQTFISVTFPEGMSVAQMGERLAEKMVFMKSDQFLAAANGTEIVSSLRPKNISSLEGLLFPDTYQISGDDTEARVVARLASMMERVARQVELAAGAKIRGFSPYEILIIASMVEREAKVPEDRSKIAQVIYNRLSKKMKLEIDASVKYGQDPAMSWTDMKATDTPYNTYLHEGLPPTPIANPGKASIQAALAPFGNPPATDAACVGLPAGVKCEYLYYVLADAAGRHVFATTYDQHLANIEKSKTAGVLP</sequence>
<dbReference type="GO" id="GO:0071555">
    <property type="term" value="P:cell wall organization"/>
    <property type="evidence" value="ECO:0007669"/>
    <property type="project" value="UniProtKB-KW"/>
</dbReference>
<dbReference type="EMBL" id="CAETWZ010000006">
    <property type="protein sequence ID" value="CAB4367352.1"/>
    <property type="molecule type" value="Genomic_DNA"/>
</dbReference>
<dbReference type="AlphaFoldDB" id="A0A6J6AEZ7"/>
<dbReference type="InterPro" id="IPR003770">
    <property type="entry name" value="MLTG-like"/>
</dbReference>
<protein>
    <submittedName>
        <fullName evidence="8">Unannotated protein</fullName>
    </submittedName>
</protein>
<keyword evidence="5" id="KW-0456">Lyase</keyword>
<dbReference type="CDD" id="cd08010">
    <property type="entry name" value="MltG_like"/>
    <property type="match status" value="1"/>
</dbReference>
<dbReference type="Gene3D" id="3.30.1490.480">
    <property type="entry name" value="Endolytic murein transglycosylase"/>
    <property type="match status" value="1"/>
</dbReference>
<keyword evidence="2 7" id="KW-0812">Transmembrane</keyword>